<evidence type="ECO:0000256" key="3">
    <source>
        <dbReference type="SAM" id="Phobius"/>
    </source>
</evidence>
<keyword evidence="3" id="KW-1133">Transmembrane helix</keyword>
<dbReference type="CDD" id="cd05827">
    <property type="entry name" value="Sortase_C"/>
    <property type="match status" value="1"/>
</dbReference>
<sequence length="305" mass="34973">MGKNKKEAALSDKKQSSLICKQSKWYRFKRNAPLVFIFLIGLAILLYPQLSRIYYTIDSNNQAKYFDRDKSQLDQADIEKRIALAKAFNASLHDVSLRDPYSDEQKKAGRTEYARMLELHEQMGHVEIPKIKMDLLIYAGTSNEVISKGSGHLEGTSLPVGGKNTHTVLTSHSGLPSAKLFSDLSKVKKGDIFYIHNIKEILAYQVDQIKTIEPDNFSDLLIVPKKDYATLLTCTPIGINTHRLIVRGHRVPYRAKEHKKAQEESNKWHLYFIIGLLLLLVLLIYFWYRCIKKRIIRKGAILGKK</sequence>
<reference evidence="4 5" key="1">
    <citation type="submission" date="2018-12" db="EMBL/GenBank/DDBJ databases">
        <authorList>
            <consortium name="Pathogen Informatics"/>
        </authorList>
    </citation>
    <scope>NUCLEOTIDE SEQUENCE [LARGE SCALE GENOMIC DNA]</scope>
    <source>
        <strain evidence="4 5">NCTC6180</strain>
    </source>
</reference>
<feature type="transmembrane region" description="Helical" evidence="3">
    <location>
        <begin position="31"/>
        <end position="50"/>
    </location>
</feature>
<dbReference type="SUPFAM" id="SSF63817">
    <property type="entry name" value="Sortase"/>
    <property type="match status" value="1"/>
</dbReference>
<dbReference type="Pfam" id="PF04203">
    <property type="entry name" value="Sortase"/>
    <property type="match status" value="1"/>
</dbReference>
<evidence type="ECO:0000313" key="4">
    <source>
        <dbReference type="EMBL" id="VEF09646.1"/>
    </source>
</evidence>
<evidence type="ECO:0000256" key="2">
    <source>
        <dbReference type="PIRSR" id="PIRSR605754-1"/>
    </source>
</evidence>
<dbReference type="InterPro" id="IPR042002">
    <property type="entry name" value="Sortase_C"/>
</dbReference>
<proteinExistence type="predicted"/>
<organism evidence="4 5">
    <name type="scientific">Streptococcus equi subsp. zooepidemicus</name>
    <dbReference type="NCBI Taxonomy" id="40041"/>
    <lineage>
        <taxon>Bacteria</taxon>
        <taxon>Bacillati</taxon>
        <taxon>Bacillota</taxon>
        <taxon>Bacilli</taxon>
        <taxon>Lactobacillales</taxon>
        <taxon>Streptococcaceae</taxon>
        <taxon>Streptococcus</taxon>
    </lineage>
</organism>
<evidence type="ECO:0000313" key="5">
    <source>
        <dbReference type="Proteomes" id="UP000269903"/>
    </source>
</evidence>
<dbReference type="RefSeq" id="WP_154804310.1">
    <property type="nucleotide sequence ID" value="NZ_LR134317.1"/>
</dbReference>
<dbReference type="NCBIfam" id="TIGR01076">
    <property type="entry name" value="sortase_fam"/>
    <property type="match status" value="1"/>
</dbReference>
<feature type="active site" description="Acyl-thioester intermediate" evidence="2">
    <location>
        <position position="234"/>
    </location>
</feature>
<accession>A0A7Z9D3X2</accession>
<dbReference type="NCBIfam" id="NF033745">
    <property type="entry name" value="class_C_sortase"/>
    <property type="match status" value="1"/>
</dbReference>
<dbReference type="AlphaFoldDB" id="A0A7Z9D3X2"/>
<dbReference type="InterPro" id="IPR023365">
    <property type="entry name" value="Sortase_dom-sf"/>
</dbReference>
<evidence type="ECO:0000256" key="1">
    <source>
        <dbReference type="ARBA" id="ARBA00022801"/>
    </source>
</evidence>
<dbReference type="InterPro" id="IPR005754">
    <property type="entry name" value="Sortase"/>
</dbReference>
<dbReference type="EMBL" id="LR134317">
    <property type="protein sequence ID" value="VEF09646.1"/>
    <property type="molecule type" value="Genomic_DNA"/>
</dbReference>
<keyword evidence="3" id="KW-0812">Transmembrane</keyword>
<keyword evidence="1" id="KW-0378">Hydrolase</keyword>
<keyword evidence="3" id="KW-0472">Membrane</keyword>
<protein>
    <submittedName>
        <fullName evidence="4">Sortase SrtC4</fullName>
    </submittedName>
</protein>
<name>A0A7Z9D3X2_STRSZ</name>
<feature type="active site" description="Proton donor/acceptor" evidence="2">
    <location>
        <position position="172"/>
    </location>
</feature>
<gene>
    <name evidence="4" type="primary">srtC4</name>
    <name evidence="4" type="ORF">NCTC6180_02053</name>
</gene>
<dbReference type="Gene3D" id="2.40.260.10">
    <property type="entry name" value="Sortase"/>
    <property type="match status" value="1"/>
</dbReference>
<feature type="transmembrane region" description="Helical" evidence="3">
    <location>
        <begin position="268"/>
        <end position="288"/>
    </location>
</feature>
<dbReference type="Proteomes" id="UP000269903">
    <property type="component" value="Chromosome"/>
</dbReference>
<dbReference type="GO" id="GO:0016787">
    <property type="term" value="F:hydrolase activity"/>
    <property type="evidence" value="ECO:0007669"/>
    <property type="project" value="UniProtKB-KW"/>
</dbReference>